<dbReference type="EMBL" id="KF900653">
    <property type="protein sequence ID" value="AIF02519.1"/>
    <property type="molecule type" value="Genomic_DNA"/>
</dbReference>
<evidence type="ECO:0000313" key="1">
    <source>
        <dbReference type="EMBL" id="AIF02519.1"/>
    </source>
</evidence>
<sequence>MNECIICSGEVDEKDSSWCETCAKFAPLLVGSDFKARPCYEDRRALGKLLAPDRGRTAQARWRAFLKAHDEADVAWAFMPEERGHRLTDPFPIDDEVIESGLQHLRETLCSRQKPTQQVANHLLQRGIPLGNGHWISRLNDYWAYDGHPLLYRVPHEHLIRTLTGTAGERQQAAECDWPKLLMTLSIVAYVHPGRRHGRFDHRHEMVYGQEDNEFILRRRHQERPELFEGARLFMAWVNWIRESIRTGLVDEEARAPIGGGHRALARWHRRRRVLAEINEHQIGDGGFQWEELLPLGLPWVGRWNELLAEGDHVPQVSRWGGRSLSVRKGKVHLRVIKEGHWIWTPLPPWPKLWALLVSWALSPPESDEHRRLRALQWGWHDGDGELMPSAPDRRALRLLKEVCEGNEKLTLSSGGGDIFVQGTSGLFYSVAAGPGPHGARFRVYGGGCLEAIRDGRGEPLCIHEERAGPRLPVGDILVTVVLSLIDDLRSSENLGPLHTFITRNIPQAQQHEEDNPRWLRQQRQRFRHPLGRGRWLRIFPRLYDALVHMPLGTIMRVPRETPCYITMDGAMFGVHLNDDDELELSEGLFRLTGWRQEVADEAGNRVWQRMDAPVERVRRNLVELLGPFERRHGRPGDPPWWNMFRNPIGPNNLPIEVPDRFNNIFGEDEI</sequence>
<reference evidence="1" key="1">
    <citation type="journal article" date="2014" name="Genome Biol. Evol.">
        <title>Pangenome evidence for extensive interdomain horizontal transfer affecting lineage core and shell genes in uncultured planktonic thaumarchaeota and euryarchaeota.</title>
        <authorList>
            <person name="Deschamps P."/>
            <person name="Zivanovic Y."/>
            <person name="Moreira D."/>
            <person name="Rodriguez-Valera F."/>
            <person name="Lopez-Garcia P."/>
        </authorList>
    </citation>
    <scope>NUCLEOTIDE SEQUENCE</scope>
</reference>
<organism evidence="1">
    <name type="scientific">uncultured marine group II/III euryarchaeote KM3_157_F12</name>
    <dbReference type="NCBI Taxonomy" id="1457905"/>
    <lineage>
        <taxon>Archaea</taxon>
        <taxon>Methanobacteriati</taxon>
        <taxon>Methanobacteriota</taxon>
        <taxon>environmental samples</taxon>
    </lineage>
</organism>
<proteinExistence type="predicted"/>
<name>A0A075GFH2_9EURY</name>
<dbReference type="AlphaFoldDB" id="A0A075GFH2"/>
<protein>
    <submittedName>
        <fullName evidence="1">Uncharacterized protein</fullName>
    </submittedName>
</protein>
<accession>A0A075GFH2</accession>